<proteinExistence type="predicted"/>
<comment type="caution">
    <text evidence="1">The sequence shown here is derived from an EMBL/GenBank/DDBJ whole genome shotgun (WGS) entry which is preliminary data.</text>
</comment>
<dbReference type="InterPro" id="IPR045584">
    <property type="entry name" value="Pilin-like"/>
</dbReference>
<dbReference type="InterPro" id="IPR012902">
    <property type="entry name" value="N_methyl_site"/>
</dbReference>
<dbReference type="NCBIfam" id="TIGR02532">
    <property type="entry name" value="IV_pilin_GFxxxE"/>
    <property type="match status" value="1"/>
</dbReference>
<accession>A6F132</accession>
<evidence type="ECO:0000313" key="1">
    <source>
        <dbReference type="EMBL" id="EDM47481.1"/>
    </source>
</evidence>
<gene>
    <name evidence="1" type="ORF">MDG893_13609</name>
</gene>
<dbReference type="RefSeq" id="WP_007153974.1">
    <property type="nucleotide sequence ID" value="NZ_ABCP01000016.1"/>
</dbReference>
<evidence type="ECO:0000313" key="2">
    <source>
        <dbReference type="Proteomes" id="UP000005856"/>
    </source>
</evidence>
<dbReference type="PROSITE" id="PS00409">
    <property type="entry name" value="PROKAR_NTER_METHYL"/>
    <property type="match status" value="1"/>
</dbReference>
<sequence>MNMMNQMATRKEKGFTLIELVMVIVILGILAAFALPRFADLGGDARISTIQGAAGSIRSANSIVRSACLARAACDPTAATGTVDLDGDTVDTVFGYPAATQAGILDASQINGTDYTVVAGNPIAVQANGAATAANCQVSYTAAADADTAPVIAVDTSDC</sequence>
<dbReference type="Pfam" id="PF07963">
    <property type="entry name" value="N_methyl"/>
    <property type="match status" value="1"/>
</dbReference>
<reference evidence="1 2" key="1">
    <citation type="submission" date="2007-06" db="EMBL/GenBank/DDBJ databases">
        <authorList>
            <person name="Green D."/>
            <person name="Ferriera S."/>
            <person name="Johnson J."/>
            <person name="Kravitz S."/>
            <person name="Beeson K."/>
            <person name="Sutton G."/>
            <person name="Rogers Y.-H."/>
            <person name="Friedman R."/>
            <person name="Frazier M."/>
            <person name="Venter J.C."/>
        </authorList>
    </citation>
    <scope>NUCLEOTIDE SEQUENCE [LARGE SCALE GENOMIC DNA]</scope>
    <source>
        <strain evidence="1 2">DG893</strain>
    </source>
</reference>
<dbReference type="SUPFAM" id="SSF54523">
    <property type="entry name" value="Pili subunits"/>
    <property type="match status" value="1"/>
</dbReference>
<name>A6F132_9GAMM</name>
<dbReference type="STRING" id="443152.MDG893_13609"/>
<keyword evidence="2" id="KW-1185">Reference proteome</keyword>
<dbReference type="EMBL" id="ABCP01000016">
    <property type="protein sequence ID" value="EDM47481.1"/>
    <property type="molecule type" value="Genomic_DNA"/>
</dbReference>
<organism evidence="1 2">
    <name type="scientific">Marinobacter algicola DG893</name>
    <dbReference type="NCBI Taxonomy" id="443152"/>
    <lineage>
        <taxon>Bacteria</taxon>
        <taxon>Pseudomonadati</taxon>
        <taxon>Pseudomonadota</taxon>
        <taxon>Gammaproteobacteria</taxon>
        <taxon>Pseudomonadales</taxon>
        <taxon>Marinobacteraceae</taxon>
        <taxon>Marinobacter</taxon>
    </lineage>
</organism>
<dbReference type="Gene3D" id="3.30.700.10">
    <property type="entry name" value="Glycoprotein, Type 4 Pilin"/>
    <property type="match status" value="1"/>
</dbReference>
<dbReference type="AlphaFoldDB" id="A6F132"/>
<dbReference type="Proteomes" id="UP000005856">
    <property type="component" value="Unassembled WGS sequence"/>
</dbReference>
<protein>
    <submittedName>
        <fullName evidence="1">Type II secretory pathway, pseudopilin PulG</fullName>
    </submittedName>
</protein>
<dbReference type="eggNOG" id="COG2165">
    <property type="taxonomic scope" value="Bacteria"/>
</dbReference>